<dbReference type="InterPro" id="IPR036291">
    <property type="entry name" value="NAD(P)-bd_dom_sf"/>
</dbReference>
<comment type="similarity">
    <text evidence="2 9">Belongs to the DXR family.</text>
</comment>
<dbReference type="InterPro" id="IPR013644">
    <property type="entry name" value="DXP_reductoisomerase_C"/>
</dbReference>
<comment type="caution">
    <text evidence="9">Lacks conserved residue(s) required for the propagation of feature annotation.</text>
</comment>
<dbReference type="SUPFAM" id="SSF55347">
    <property type="entry name" value="Glyceraldehyde-3-phosphate dehydrogenase-like, C-terminal domain"/>
    <property type="match status" value="1"/>
</dbReference>
<dbReference type="InterPro" id="IPR026877">
    <property type="entry name" value="DXPR_C"/>
</dbReference>
<dbReference type="Pfam" id="PF13288">
    <property type="entry name" value="DXPR_C"/>
    <property type="match status" value="1"/>
</dbReference>
<feature type="binding site" evidence="9">
    <location>
        <position position="186"/>
    </location>
    <ligand>
        <name>1-deoxy-D-xylulose 5-phosphate</name>
        <dbReference type="ChEBI" id="CHEBI:57792"/>
    </ligand>
</feature>
<feature type="binding site" evidence="9">
    <location>
        <position position="42"/>
    </location>
    <ligand>
        <name>NADPH</name>
        <dbReference type="ChEBI" id="CHEBI:57783"/>
    </ligand>
</feature>
<dbReference type="GO" id="GO:0051484">
    <property type="term" value="P:isopentenyl diphosphate biosynthetic process, methylerythritol 4-phosphate pathway involved in terpenoid biosynthetic process"/>
    <property type="evidence" value="ECO:0007669"/>
    <property type="project" value="UniProtKB-ARBA"/>
</dbReference>
<comment type="pathway">
    <text evidence="1 9">Isoprenoid biosynthesis; isopentenyl diphosphate biosynthesis via DXP pathway; isopentenyl diphosphate from 1-deoxy-D-xylulose 5-phosphate: step 1/6.</text>
</comment>
<evidence type="ECO:0000313" key="13">
    <source>
        <dbReference type="EMBL" id="SHN00674.1"/>
    </source>
</evidence>
<evidence type="ECO:0000313" key="14">
    <source>
        <dbReference type="Proteomes" id="UP000184388"/>
    </source>
</evidence>
<feature type="binding site" evidence="9">
    <location>
        <position position="41"/>
    </location>
    <ligand>
        <name>NADPH</name>
        <dbReference type="ChEBI" id="CHEBI:57783"/>
    </ligand>
</feature>
<dbReference type="AlphaFoldDB" id="A0A9X8QY67"/>
<feature type="binding site" evidence="9">
    <location>
        <position position="185"/>
    </location>
    <ligand>
        <name>1-deoxy-D-xylulose 5-phosphate</name>
        <dbReference type="ChEBI" id="CHEBI:57792"/>
    </ligand>
</feature>
<feature type="binding site" evidence="9">
    <location>
        <position position="184"/>
    </location>
    <ligand>
        <name>Mn(2+)</name>
        <dbReference type="ChEBI" id="CHEBI:29035"/>
    </ligand>
</feature>
<feature type="binding site" evidence="9">
    <location>
        <position position="160"/>
    </location>
    <ligand>
        <name>NADPH</name>
        <dbReference type="ChEBI" id="CHEBI:57783"/>
    </ligand>
</feature>
<evidence type="ECO:0000256" key="5">
    <source>
        <dbReference type="ARBA" id="ARBA00023002"/>
    </source>
</evidence>
<feature type="binding site" evidence="9">
    <location>
        <position position="39"/>
    </location>
    <ligand>
        <name>NADPH</name>
        <dbReference type="ChEBI" id="CHEBI:57783"/>
    </ligand>
</feature>
<dbReference type="GO" id="GO:0030145">
    <property type="term" value="F:manganese ion binding"/>
    <property type="evidence" value="ECO:0007669"/>
    <property type="project" value="TreeGrafter"/>
</dbReference>
<evidence type="ECO:0000259" key="11">
    <source>
        <dbReference type="Pfam" id="PF08436"/>
    </source>
</evidence>
<dbReference type="InterPro" id="IPR013512">
    <property type="entry name" value="DXP_reductoisomerase_N"/>
</dbReference>
<comment type="function">
    <text evidence="9">Catalyzes the NADPH-dependent rearrangement and reduction of 1-deoxy-D-xylulose-5-phosphate (DXP) to 2-C-methyl-D-erythritol 4-phosphate (MEP).</text>
</comment>
<dbReference type="EC" id="1.1.1.267" evidence="9"/>
<evidence type="ECO:0000256" key="1">
    <source>
        <dbReference type="ARBA" id="ARBA00005094"/>
    </source>
</evidence>
<feature type="binding site" evidence="9">
    <location>
        <position position="162"/>
    </location>
    <ligand>
        <name>NADPH</name>
        <dbReference type="ChEBI" id="CHEBI:57783"/>
    </ligand>
</feature>
<evidence type="ECO:0000256" key="8">
    <source>
        <dbReference type="ARBA" id="ARBA00048543"/>
    </source>
</evidence>
<keyword evidence="4 9" id="KW-0521">NADP</keyword>
<keyword evidence="7 9" id="KW-0414">Isoprene biosynthesis</keyword>
<accession>A0A9X8QY67</accession>
<dbReference type="FunFam" id="3.40.50.720:FF:000045">
    <property type="entry name" value="1-deoxy-D-xylulose 5-phosphate reductoisomerase"/>
    <property type="match status" value="1"/>
</dbReference>
<dbReference type="PANTHER" id="PTHR30525">
    <property type="entry name" value="1-DEOXY-D-XYLULOSE 5-PHOSPHATE REDUCTOISOMERASE"/>
    <property type="match status" value="1"/>
</dbReference>
<dbReference type="Pfam" id="PF02670">
    <property type="entry name" value="DXP_reductoisom"/>
    <property type="match status" value="1"/>
</dbReference>
<feature type="domain" description="1-deoxy-D-xylulose 5-phosphate reductoisomerase C-terminal" evidence="11">
    <location>
        <begin position="180"/>
        <end position="263"/>
    </location>
</feature>
<gene>
    <name evidence="9" type="primary">dxr</name>
    <name evidence="13" type="ORF">SAMN05216268_117151</name>
</gene>
<keyword evidence="6 9" id="KW-0464">Manganese</keyword>
<dbReference type="Proteomes" id="UP000184388">
    <property type="component" value="Unassembled WGS sequence"/>
</dbReference>
<feature type="binding site" evidence="9">
    <location>
        <position position="246"/>
    </location>
    <ligand>
        <name>1-deoxy-D-xylulose 5-phosphate</name>
        <dbReference type="ChEBI" id="CHEBI:57792"/>
    </ligand>
</feature>
<comment type="catalytic activity">
    <reaction evidence="8">
        <text>2-C-methyl-D-erythritol 4-phosphate + NADP(+) = 1-deoxy-D-xylulose 5-phosphate + NADPH + H(+)</text>
        <dbReference type="Rhea" id="RHEA:13717"/>
        <dbReference type="ChEBI" id="CHEBI:15378"/>
        <dbReference type="ChEBI" id="CHEBI:57783"/>
        <dbReference type="ChEBI" id="CHEBI:57792"/>
        <dbReference type="ChEBI" id="CHEBI:58262"/>
        <dbReference type="ChEBI" id="CHEBI:58349"/>
        <dbReference type="EC" id="1.1.1.267"/>
    </reaction>
    <physiologicalReaction direction="right-to-left" evidence="8">
        <dbReference type="Rhea" id="RHEA:13719"/>
    </physiologicalReaction>
</comment>
<feature type="binding site" evidence="9">
    <location>
        <position position="161"/>
    </location>
    <ligand>
        <name>1-deoxy-D-xylulose 5-phosphate</name>
        <dbReference type="ChEBI" id="CHEBI:57792"/>
    </ligand>
</feature>
<sequence length="449" mass="46497">MDHMTDSLAHPHLRFEPAADGSAAGHPAGPREIVILGSTGSIGTQAIDIVLRNPDRFRVTALAASGGRVELLAEQAHRLRVAAVAVAREEAVPALREALAARYGAGEALPEILAGPDAATELAAAGPSECHTVLNGITGSIGLAPTLAALKAGRVLALANKESLIVGGPLVKAVAKPGQIIPVDSEHSALFQALTGGTRAEVRKLVVTASGGPFRGRTRRELAGVTPEQALAHPTWSMGPVVTINSATLVNKGLEVIEAHLLFDVPFDRIEVVVHPQSYVHSMLEFTDGSTLAQASPPDMRMPIALGIGWPDRVPDAAPGIDWTKAQTWEFFPLDEEAFPSVPLACRVGELGGTAPAVFNAANEECVEAFLTGGLPFTGIVDTVAAVVDEGLASGVVMKQQHDGARPSGTSGGGTSLTVADVLQAETWARARARELAAAAARTPSEARA</sequence>
<evidence type="ECO:0000259" key="12">
    <source>
        <dbReference type="Pfam" id="PF13288"/>
    </source>
</evidence>
<proteinExistence type="inferred from homology"/>
<feature type="domain" description="DXP reductoisomerase C-terminal" evidence="12">
    <location>
        <begin position="296"/>
        <end position="431"/>
    </location>
</feature>
<dbReference type="InterPro" id="IPR003821">
    <property type="entry name" value="DXP_reductoisomerase"/>
</dbReference>
<dbReference type="GO" id="GO:0070402">
    <property type="term" value="F:NADPH binding"/>
    <property type="evidence" value="ECO:0007669"/>
    <property type="project" value="InterPro"/>
</dbReference>
<comment type="cofactor">
    <cofactor evidence="9">
        <name>Mg(2+)</name>
        <dbReference type="ChEBI" id="CHEBI:18420"/>
    </cofactor>
    <cofactor evidence="9">
        <name>Mn(2+)</name>
        <dbReference type="ChEBI" id="CHEBI:29035"/>
    </cofactor>
</comment>
<dbReference type="PIRSF" id="PIRSF006205">
    <property type="entry name" value="Dxp_reductismrs"/>
    <property type="match status" value="1"/>
</dbReference>
<evidence type="ECO:0000256" key="3">
    <source>
        <dbReference type="ARBA" id="ARBA00022723"/>
    </source>
</evidence>
<dbReference type="SUPFAM" id="SSF69055">
    <property type="entry name" value="1-deoxy-D-xylulose-5-phosphate reductoisomerase, C-terminal domain"/>
    <property type="match status" value="1"/>
</dbReference>
<evidence type="ECO:0000256" key="9">
    <source>
        <dbReference type="HAMAP-Rule" id="MF_00183"/>
    </source>
</evidence>
<feature type="binding site" evidence="9">
    <location>
        <position position="255"/>
    </location>
    <ligand>
        <name>Mn(2+)</name>
        <dbReference type="ChEBI" id="CHEBI:29035"/>
    </ligand>
</feature>
<keyword evidence="9" id="KW-0460">Magnesium</keyword>
<dbReference type="Gene3D" id="3.40.50.720">
    <property type="entry name" value="NAD(P)-binding Rossmann-like Domain"/>
    <property type="match status" value="1"/>
</dbReference>
<dbReference type="EMBL" id="FRBK01000017">
    <property type="protein sequence ID" value="SHN00674.1"/>
    <property type="molecule type" value="Genomic_DNA"/>
</dbReference>
<name>A0A9X8QY67_9ACTN</name>
<evidence type="ECO:0000256" key="6">
    <source>
        <dbReference type="ARBA" id="ARBA00023211"/>
    </source>
</evidence>
<feature type="domain" description="1-deoxy-D-xylulose 5-phosphate reductoisomerase N-terminal" evidence="10">
    <location>
        <begin position="33"/>
        <end position="168"/>
    </location>
</feature>
<comment type="caution">
    <text evidence="13">The sequence shown here is derived from an EMBL/GenBank/DDBJ whole genome shotgun (WGS) entry which is preliminary data.</text>
</comment>
<dbReference type="PANTHER" id="PTHR30525:SF0">
    <property type="entry name" value="1-DEOXY-D-XYLULOSE 5-PHOSPHATE REDUCTOISOMERASE, CHLOROPLASTIC"/>
    <property type="match status" value="1"/>
</dbReference>
<dbReference type="InterPro" id="IPR036169">
    <property type="entry name" value="DXPR_C_sf"/>
</dbReference>
<dbReference type="Pfam" id="PF08436">
    <property type="entry name" value="DXP_redisom_C"/>
    <property type="match status" value="1"/>
</dbReference>
<feature type="binding site" evidence="9">
    <location>
        <position position="210"/>
    </location>
    <ligand>
        <name>1-deoxy-D-xylulose 5-phosphate</name>
        <dbReference type="ChEBI" id="CHEBI:57792"/>
    </ligand>
</feature>
<dbReference type="SUPFAM" id="SSF51735">
    <property type="entry name" value="NAD(P)-binding Rossmann-fold domains"/>
    <property type="match status" value="1"/>
</dbReference>
<evidence type="ECO:0000256" key="4">
    <source>
        <dbReference type="ARBA" id="ARBA00022857"/>
    </source>
</evidence>
<evidence type="ECO:0000259" key="10">
    <source>
        <dbReference type="Pfam" id="PF02670"/>
    </source>
</evidence>
<feature type="binding site" evidence="9">
    <location>
        <position position="255"/>
    </location>
    <ligand>
        <name>1-deoxy-D-xylulose 5-phosphate</name>
        <dbReference type="ChEBI" id="CHEBI:57792"/>
    </ligand>
</feature>
<keyword evidence="5 9" id="KW-0560">Oxidoreductase</keyword>
<evidence type="ECO:0000256" key="7">
    <source>
        <dbReference type="ARBA" id="ARBA00023229"/>
    </source>
</evidence>
<protein>
    <recommendedName>
        <fullName evidence="9">1-deoxy-D-xylulose 5-phosphate reductoisomerase</fullName>
        <shortName evidence="9">DXP reductoisomerase</shortName>
        <ecNumber evidence="9">1.1.1.267</ecNumber>
    </recommendedName>
    <alternativeName>
        <fullName evidence="9">1-deoxyxylulose-5-phosphate reductoisomerase</fullName>
    </alternativeName>
    <alternativeName>
        <fullName evidence="9">2-C-methyl-D-erythritol 4-phosphate synthase</fullName>
    </alternativeName>
</protein>
<dbReference type="Gene3D" id="1.10.1740.10">
    <property type="match status" value="1"/>
</dbReference>
<dbReference type="GO" id="GO:0030604">
    <property type="term" value="F:1-deoxy-D-xylulose-5-phosphate reductoisomerase activity"/>
    <property type="evidence" value="ECO:0007669"/>
    <property type="project" value="UniProtKB-UniRule"/>
</dbReference>
<feature type="binding site" evidence="9">
    <location>
        <position position="239"/>
    </location>
    <ligand>
        <name>NADPH</name>
        <dbReference type="ChEBI" id="CHEBI:57783"/>
    </ligand>
</feature>
<dbReference type="NCBIfam" id="TIGR00243">
    <property type="entry name" value="Dxr"/>
    <property type="match status" value="1"/>
</dbReference>
<evidence type="ECO:0000256" key="2">
    <source>
        <dbReference type="ARBA" id="ARBA00006825"/>
    </source>
</evidence>
<organism evidence="13 14">
    <name type="scientific">Streptomyces yunnanensis</name>
    <dbReference type="NCBI Taxonomy" id="156453"/>
    <lineage>
        <taxon>Bacteria</taxon>
        <taxon>Bacillati</taxon>
        <taxon>Actinomycetota</taxon>
        <taxon>Actinomycetes</taxon>
        <taxon>Kitasatosporales</taxon>
        <taxon>Streptomycetaceae</taxon>
        <taxon>Streptomyces</taxon>
    </lineage>
</organism>
<keyword evidence="3 9" id="KW-0479">Metal-binding</keyword>
<feature type="binding site" evidence="9">
    <location>
        <position position="233"/>
    </location>
    <ligand>
        <name>1-deoxy-D-xylulose 5-phosphate</name>
        <dbReference type="ChEBI" id="CHEBI:57792"/>
    </ligand>
</feature>
<reference evidence="14" key="1">
    <citation type="submission" date="2016-11" db="EMBL/GenBank/DDBJ databases">
        <authorList>
            <person name="Jaros S."/>
            <person name="Januszkiewicz K."/>
            <person name="Wedrychowicz H."/>
        </authorList>
    </citation>
    <scope>NUCLEOTIDE SEQUENCE [LARGE SCALE GENOMIC DNA]</scope>
    <source>
        <strain evidence="14">CGMCC 4.3555</strain>
    </source>
</reference>
<feature type="binding site" evidence="9">
    <location>
        <position position="40"/>
    </location>
    <ligand>
        <name>NADPH</name>
        <dbReference type="ChEBI" id="CHEBI:57783"/>
    </ligand>
</feature>
<feature type="binding site" evidence="9">
    <location>
        <position position="252"/>
    </location>
    <ligand>
        <name>1-deoxy-D-xylulose 5-phosphate</name>
        <dbReference type="ChEBI" id="CHEBI:57792"/>
    </ligand>
</feature>
<feature type="binding site" evidence="9">
    <location>
        <position position="251"/>
    </location>
    <ligand>
        <name>1-deoxy-D-xylulose 5-phosphate</name>
        <dbReference type="ChEBI" id="CHEBI:57792"/>
    </ligand>
</feature>
<dbReference type="HAMAP" id="MF_00183">
    <property type="entry name" value="DXP_reductoisom"/>
    <property type="match status" value="1"/>
</dbReference>
<feature type="binding site" evidence="9">
    <location>
        <position position="186"/>
    </location>
    <ligand>
        <name>Mn(2+)</name>
        <dbReference type="ChEBI" id="CHEBI:29035"/>
    </ligand>
</feature>